<dbReference type="Gene3D" id="2.60.40.790">
    <property type="match status" value="1"/>
</dbReference>
<proteinExistence type="inferred from homology"/>
<sequence length="133" mass="14944">MKGRTQTLPPVLNGLFQSNLNSQGQGFTPAVDLWETQAGYELEIALPGLKKEELSVEFQEGVLTISGKRAFEKGDQERKYLRVENLYGTFKRSFKLPEHIDAAAIEAQLENGVLHVSVPKLEEMVMKRQIAVK</sequence>
<evidence type="ECO:0000313" key="4">
    <source>
        <dbReference type="EMBL" id="AKQ47410.1"/>
    </source>
</evidence>
<evidence type="ECO:0000259" key="3">
    <source>
        <dbReference type="PROSITE" id="PS01031"/>
    </source>
</evidence>
<accession>A0A0H4VNB1</accession>
<dbReference type="InterPro" id="IPR008978">
    <property type="entry name" value="HSP20-like_chaperone"/>
</dbReference>
<dbReference type="PANTHER" id="PTHR11527">
    <property type="entry name" value="HEAT-SHOCK PROTEIN 20 FAMILY MEMBER"/>
    <property type="match status" value="1"/>
</dbReference>
<dbReference type="PROSITE" id="PS01031">
    <property type="entry name" value="SHSP"/>
    <property type="match status" value="1"/>
</dbReference>
<name>A0A0H4VNB1_9BACT</name>
<keyword evidence="5" id="KW-1185">Reference proteome</keyword>
<dbReference type="CDD" id="cd06464">
    <property type="entry name" value="ACD_sHsps-like"/>
    <property type="match status" value="1"/>
</dbReference>
<dbReference type="EMBL" id="CP010777">
    <property type="protein sequence ID" value="AKQ47410.1"/>
    <property type="molecule type" value="Genomic_DNA"/>
</dbReference>
<evidence type="ECO:0000256" key="2">
    <source>
        <dbReference type="RuleBase" id="RU003616"/>
    </source>
</evidence>
<dbReference type="PATRIC" id="fig|1379910.4.peg.277"/>
<organism evidence="4 5">
    <name type="scientific">Rufibacter radiotolerans</name>
    <dbReference type="NCBI Taxonomy" id="1379910"/>
    <lineage>
        <taxon>Bacteria</taxon>
        <taxon>Pseudomonadati</taxon>
        <taxon>Bacteroidota</taxon>
        <taxon>Cytophagia</taxon>
        <taxon>Cytophagales</taxon>
        <taxon>Hymenobacteraceae</taxon>
        <taxon>Rufibacter</taxon>
    </lineage>
</organism>
<dbReference type="STRING" id="1379910.TH63_01355"/>
<dbReference type="InterPro" id="IPR002068">
    <property type="entry name" value="A-crystallin/Hsp20_dom"/>
</dbReference>
<reference evidence="4 5" key="1">
    <citation type="submission" date="2015-01" db="EMBL/GenBank/DDBJ databases">
        <title>Rufibacter sp./DG31D/ whole genome sequencing.</title>
        <authorList>
            <person name="Kim M.K."/>
            <person name="Srinivasan S."/>
            <person name="Lee J.-J."/>
        </authorList>
    </citation>
    <scope>NUCLEOTIDE SEQUENCE [LARGE SCALE GENOMIC DNA]</scope>
    <source>
        <strain evidence="4 5">DG31D</strain>
    </source>
</reference>
<evidence type="ECO:0000256" key="1">
    <source>
        <dbReference type="PROSITE-ProRule" id="PRU00285"/>
    </source>
</evidence>
<dbReference type="InterPro" id="IPR031107">
    <property type="entry name" value="Small_HSP"/>
</dbReference>
<dbReference type="SUPFAM" id="SSF49764">
    <property type="entry name" value="HSP20-like chaperones"/>
    <property type="match status" value="1"/>
</dbReference>
<dbReference type="KEGG" id="ruf:TH63_01355"/>
<feature type="domain" description="SHSP" evidence="3">
    <location>
        <begin position="22"/>
        <end position="133"/>
    </location>
</feature>
<protein>
    <recommendedName>
        <fullName evidence="3">SHSP domain-containing protein</fullName>
    </recommendedName>
</protein>
<gene>
    <name evidence="4" type="ORF">TH63_01355</name>
</gene>
<comment type="similarity">
    <text evidence="1 2">Belongs to the small heat shock protein (HSP20) family.</text>
</comment>
<dbReference type="Pfam" id="PF00011">
    <property type="entry name" value="HSP20"/>
    <property type="match status" value="1"/>
</dbReference>
<dbReference type="AlphaFoldDB" id="A0A0H4VNB1"/>
<dbReference type="Proteomes" id="UP000036458">
    <property type="component" value="Chromosome"/>
</dbReference>
<evidence type="ECO:0000313" key="5">
    <source>
        <dbReference type="Proteomes" id="UP000036458"/>
    </source>
</evidence>